<organism evidence="3 4">
    <name type="scientific">Trypanosoma cruzi (strain CL Brener)</name>
    <dbReference type="NCBI Taxonomy" id="353153"/>
    <lineage>
        <taxon>Eukaryota</taxon>
        <taxon>Discoba</taxon>
        <taxon>Euglenozoa</taxon>
        <taxon>Kinetoplastea</taxon>
        <taxon>Metakinetoplastina</taxon>
        <taxon>Trypanosomatida</taxon>
        <taxon>Trypanosomatidae</taxon>
        <taxon>Trypanosoma</taxon>
        <taxon>Schizotrypanum</taxon>
    </lineage>
</organism>
<dbReference type="InterPro" id="IPR002081">
    <property type="entry name" value="Cryptochrome/DNA_photolyase_1"/>
</dbReference>
<dbReference type="PROSITE" id="PS51645">
    <property type="entry name" value="PHR_CRY_ALPHA_BETA"/>
    <property type="match status" value="1"/>
</dbReference>
<keyword evidence="4" id="KW-1185">Reference proteome</keyword>
<reference evidence="3 4" key="1">
    <citation type="journal article" date="2005" name="Science">
        <title>The genome sequence of Trypanosoma cruzi, etiologic agent of Chagas disease.</title>
        <authorList>
            <person name="El-Sayed N.M."/>
            <person name="Myler P.J."/>
            <person name="Bartholomeu D.C."/>
            <person name="Nilsson D."/>
            <person name="Aggarwal G."/>
            <person name="Tran A.N."/>
            <person name="Ghedin E."/>
            <person name="Worthey E.A."/>
            <person name="Delcher A.L."/>
            <person name="Blandin G."/>
            <person name="Westenberger S.J."/>
            <person name="Caler E."/>
            <person name="Cerqueira G.C."/>
            <person name="Branche C."/>
            <person name="Haas B."/>
            <person name="Anupama A."/>
            <person name="Arner E."/>
            <person name="Aslund L."/>
            <person name="Attipoe P."/>
            <person name="Bontempi E."/>
            <person name="Bringaud F."/>
            <person name="Burton P."/>
            <person name="Cadag E."/>
            <person name="Campbell D.A."/>
            <person name="Carrington M."/>
            <person name="Crabtree J."/>
            <person name="Darban H."/>
            <person name="da Silveira J.F."/>
            <person name="de Jong P."/>
            <person name="Edwards K."/>
            <person name="Englund P.T."/>
            <person name="Fazelina G."/>
            <person name="Feldblyum T."/>
            <person name="Ferella M."/>
            <person name="Frasch A.C."/>
            <person name="Gull K."/>
            <person name="Horn D."/>
            <person name="Hou L."/>
            <person name="Huang Y."/>
            <person name="Kindlund E."/>
            <person name="Klingbeil M."/>
            <person name="Kluge S."/>
            <person name="Koo H."/>
            <person name="Lacerda D."/>
            <person name="Levin M.J."/>
            <person name="Lorenzi H."/>
            <person name="Louie T."/>
            <person name="Machado C.R."/>
            <person name="McCulloch R."/>
            <person name="McKenna A."/>
            <person name="Mizuno Y."/>
            <person name="Mottram J.C."/>
            <person name="Nelson S."/>
            <person name="Ochaya S."/>
            <person name="Osoegawa K."/>
            <person name="Pai G."/>
            <person name="Parsons M."/>
            <person name="Pentony M."/>
            <person name="Pettersson U."/>
            <person name="Pop M."/>
            <person name="Ramirez J.L."/>
            <person name="Rinta J."/>
            <person name="Robertson L."/>
            <person name="Salzberg S.L."/>
            <person name="Sanchez D.O."/>
            <person name="Seyler A."/>
            <person name="Sharma R."/>
            <person name="Shetty J."/>
            <person name="Simpson A.J."/>
            <person name="Sisk E."/>
            <person name="Tammi M.T."/>
            <person name="Tarleton R."/>
            <person name="Teixeira S."/>
            <person name="Van Aken S."/>
            <person name="Vogt C."/>
            <person name="Ward P.N."/>
            <person name="Wickstead B."/>
            <person name="Wortman J."/>
            <person name="White O."/>
            <person name="Fraser C.M."/>
            <person name="Stuart K.D."/>
            <person name="Andersson B."/>
        </authorList>
    </citation>
    <scope>NUCLEOTIDE SEQUENCE [LARGE SCALE GENOMIC DNA]</scope>
    <source>
        <strain evidence="3 4">CL Brener</strain>
    </source>
</reference>
<dbReference type="GeneID" id="3534064"/>
<dbReference type="EMBL" id="AAHK01002357">
    <property type="protein sequence ID" value="EAN82715.1"/>
    <property type="molecule type" value="Genomic_DNA"/>
</dbReference>
<dbReference type="GO" id="GO:0003904">
    <property type="term" value="F:deoxyribodipyrimidine photo-lyase activity"/>
    <property type="evidence" value="ECO:0007669"/>
    <property type="project" value="TreeGrafter"/>
</dbReference>
<name>Q4CR11_TRYCC</name>
<dbReference type="Proteomes" id="UP000002296">
    <property type="component" value="Unassembled WGS sequence"/>
</dbReference>
<evidence type="ECO:0000256" key="1">
    <source>
        <dbReference type="SAM" id="MobiDB-lite"/>
    </source>
</evidence>
<dbReference type="InterPro" id="IPR036155">
    <property type="entry name" value="Crypto/Photolyase_N_sf"/>
</dbReference>
<dbReference type="GO" id="GO:0000719">
    <property type="term" value="P:photoreactive repair"/>
    <property type="evidence" value="ECO:0007669"/>
    <property type="project" value="TreeGrafter"/>
</dbReference>
<evidence type="ECO:0000313" key="4">
    <source>
        <dbReference type="Proteomes" id="UP000002296"/>
    </source>
</evidence>
<dbReference type="AlphaFoldDB" id="Q4CR11"/>
<evidence type="ECO:0000313" key="3">
    <source>
        <dbReference type="EMBL" id="EAN82715.1"/>
    </source>
</evidence>
<dbReference type="PANTHER" id="PTHR11455:SF22">
    <property type="entry name" value="CRYPTOCHROME DASH"/>
    <property type="match status" value="1"/>
</dbReference>
<feature type="region of interest" description="Disordered" evidence="1">
    <location>
        <begin position="57"/>
        <end position="82"/>
    </location>
</feature>
<proteinExistence type="predicted"/>
<dbReference type="GO" id="GO:0003677">
    <property type="term" value="F:DNA binding"/>
    <property type="evidence" value="ECO:0007669"/>
    <property type="project" value="TreeGrafter"/>
</dbReference>
<feature type="domain" description="Photolyase/cryptochrome alpha/beta" evidence="2">
    <location>
        <begin position="219"/>
        <end position="370"/>
    </location>
</feature>
<dbReference type="SUPFAM" id="SSF52425">
    <property type="entry name" value="Cryptochrome/photolyase, N-terminal domain"/>
    <property type="match status" value="1"/>
</dbReference>
<protein>
    <submittedName>
        <fullName evidence="3">DNA photolyase, putative</fullName>
    </submittedName>
</protein>
<dbReference type="Pfam" id="PF00875">
    <property type="entry name" value="DNA_photolyase"/>
    <property type="match status" value="1"/>
</dbReference>
<dbReference type="PANTHER" id="PTHR11455">
    <property type="entry name" value="CRYPTOCHROME"/>
    <property type="match status" value="1"/>
</dbReference>
<dbReference type="InParanoid" id="Q4CR11"/>
<gene>
    <name evidence="3" type="ORF">Tc00.1047053509025.29</name>
</gene>
<dbReference type="InterPro" id="IPR006050">
    <property type="entry name" value="DNA_photolyase_N"/>
</dbReference>
<dbReference type="eggNOG" id="KOG0133">
    <property type="taxonomic scope" value="Eukaryota"/>
</dbReference>
<accession>Q4CR11</accession>
<dbReference type="GO" id="GO:0071949">
    <property type="term" value="F:FAD binding"/>
    <property type="evidence" value="ECO:0007669"/>
    <property type="project" value="TreeGrafter"/>
</dbReference>
<dbReference type="Gene3D" id="3.40.50.620">
    <property type="entry name" value="HUPs"/>
    <property type="match status" value="1"/>
</dbReference>
<dbReference type="STRING" id="353153.Q4CR11"/>
<feature type="non-terminal residue" evidence="3">
    <location>
        <position position="398"/>
    </location>
</feature>
<dbReference type="RefSeq" id="XP_804566.1">
    <property type="nucleotide sequence ID" value="XM_799473.1"/>
</dbReference>
<feature type="compositionally biased region" description="Pro residues" evidence="1">
    <location>
        <begin position="66"/>
        <end position="80"/>
    </location>
</feature>
<evidence type="ECO:0000259" key="2">
    <source>
        <dbReference type="PROSITE" id="PS51645"/>
    </source>
</evidence>
<comment type="caution">
    <text evidence="3">The sequence shown here is derived from an EMBL/GenBank/DDBJ whole genome shotgun (WGS) entry which is preliminary data.</text>
</comment>
<dbReference type="PaxDb" id="353153-Q4CR11"/>
<dbReference type="InterPro" id="IPR014729">
    <property type="entry name" value="Rossmann-like_a/b/a_fold"/>
</dbReference>
<sequence length="398" mass="42945">MFCRPRPMHMSVGGRIPRRTVAAAFSVGFSGTTTTTTTTTAHRRCYRTDFFSSEVAEGRAATRDFSPPPVPSPPAPPAPPIDAATLAAMLDDVSPEVAAMKAPLASSARGKNASATSKVFLSDIVPDAQELNTVVAEEAIEEECAILLQPERPEMESQYERGLSKTEEVATETPASASWVTKMNSSCSYLSRQDALYLAAPTPLDARMPVVSTPASSSCVMVVFAANDMRVHDNYTLALAAVRAEAAGGLPVIAVAVIDYRTFAQPSAVGGYFRQSPMRARFFLESLAKLRATIEEELHVPLLIRCGRPEEHVPRLAVECGATDVFMTTQYAPHEKNVHDTIVESIKRRKWVSRDVASGLKLTTHDAAVSHPYGNCNGDREAVTAAVSPVPHSVWQTT</sequence>
<dbReference type="KEGG" id="tcr:509025.29"/>